<dbReference type="InterPro" id="IPR036291">
    <property type="entry name" value="NAD(P)-bd_dom_sf"/>
</dbReference>
<dbReference type="STRING" id="1279009.ADICEAN_01736"/>
<keyword evidence="2" id="KW-0560">Oxidoreductase</keyword>
<protein>
    <submittedName>
        <fullName evidence="2">NAD(P)H azoreductase</fullName>
        <ecNumber evidence="2">1.7.-.-</ecNumber>
    </submittedName>
</protein>
<evidence type="ECO:0000259" key="1">
    <source>
        <dbReference type="Pfam" id="PF05368"/>
    </source>
</evidence>
<evidence type="ECO:0000313" key="2">
    <source>
        <dbReference type="EMBL" id="EMR03135.1"/>
    </source>
</evidence>
<accession>M7NN13</accession>
<gene>
    <name evidence="2" type="primary">azoB_3</name>
    <name evidence="2" type="ORF">ADICEAN_01736</name>
</gene>
<organism evidence="2 3">
    <name type="scientific">Cesiribacter andamanensis AMV16</name>
    <dbReference type="NCBI Taxonomy" id="1279009"/>
    <lineage>
        <taxon>Bacteria</taxon>
        <taxon>Pseudomonadati</taxon>
        <taxon>Bacteroidota</taxon>
        <taxon>Cytophagia</taxon>
        <taxon>Cytophagales</taxon>
        <taxon>Cesiribacteraceae</taxon>
        <taxon>Cesiribacter</taxon>
    </lineage>
</organism>
<dbReference type="PANTHER" id="PTHR43162">
    <property type="match status" value="1"/>
</dbReference>
<dbReference type="EMBL" id="AODQ01000034">
    <property type="protein sequence ID" value="EMR03135.1"/>
    <property type="molecule type" value="Genomic_DNA"/>
</dbReference>
<sequence>MSTLLITGATGNVGMEVLKALSQHKHPHSVIAGARKPQESTQLAPLCHHIRPFDFTDSGTYGTALQGVDVLFLLRPPHISEVKTYFAPLVQEAKKAGVKHIVFLSVQGAATSSFIPHHKIEKLIETSRIPYTFLRPAYFMQNFTTTLLDDIRLRRQLYVPAGNAPFSLIDVIDIGKVAARVLANPELYRNNAYDLTNNELLTFEQMADKLSKVTSTPIRYRSPNLLAFFVAKRRQKLPVMLILVMIMLHYLPRFKSAPPRSAWVEKITGEPPRTFNDFLQDNMACFSSLQTASEN</sequence>
<dbReference type="GO" id="GO:0016491">
    <property type="term" value="F:oxidoreductase activity"/>
    <property type="evidence" value="ECO:0007669"/>
    <property type="project" value="UniProtKB-KW"/>
</dbReference>
<dbReference type="SUPFAM" id="SSF51735">
    <property type="entry name" value="NAD(P)-binding Rossmann-fold domains"/>
    <property type="match status" value="1"/>
</dbReference>
<dbReference type="OrthoDB" id="9780595at2"/>
<name>M7NN13_9BACT</name>
<dbReference type="Pfam" id="PF05368">
    <property type="entry name" value="NmrA"/>
    <property type="match status" value="1"/>
</dbReference>
<keyword evidence="3" id="KW-1185">Reference proteome</keyword>
<proteinExistence type="predicted"/>
<dbReference type="eggNOG" id="COG0702">
    <property type="taxonomic scope" value="Bacteria"/>
</dbReference>
<dbReference type="Gene3D" id="3.40.50.720">
    <property type="entry name" value="NAD(P)-binding Rossmann-like Domain"/>
    <property type="match status" value="1"/>
</dbReference>
<dbReference type="PANTHER" id="PTHR43162:SF1">
    <property type="entry name" value="PRESTALK A DIFFERENTIATION PROTEIN A"/>
    <property type="match status" value="1"/>
</dbReference>
<dbReference type="RefSeq" id="WP_009195133.1">
    <property type="nucleotide sequence ID" value="NZ_AODQ01000034.1"/>
</dbReference>
<dbReference type="Gene3D" id="3.90.25.10">
    <property type="entry name" value="UDP-galactose 4-epimerase, domain 1"/>
    <property type="match status" value="1"/>
</dbReference>
<dbReference type="InterPro" id="IPR051604">
    <property type="entry name" value="Ergot_Alk_Oxidoreductase"/>
</dbReference>
<dbReference type="EC" id="1.7.-.-" evidence="2"/>
<dbReference type="InterPro" id="IPR008030">
    <property type="entry name" value="NmrA-like"/>
</dbReference>
<feature type="domain" description="NmrA-like" evidence="1">
    <location>
        <begin position="2"/>
        <end position="221"/>
    </location>
</feature>
<comment type="caution">
    <text evidence="2">The sequence shown here is derived from an EMBL/GenBank/DDBJ whole genome shotgun (WGS) entry which is preliminary data.</text>
</comment>
<reference evidence="2 3" key="1">
    <citation type="journal article" date="2013" name="Genome Announc.">
        <title>Draft Genome Sequence of Cesiribacter andamanensis Strain AMV16T, Isolated from a Soil Sample from a Mud Volcano in the Andaman Islands, India.</title>
        <authorList>
            <person name="Shivaji S."/>
            <person name="Ara S."/>
            <person name="Begum Z."/>
            <person name="Srinivas T.N."/>
            <person name="Singh A."/>
            <person name="Kumar Pinnaka A."/>
        </authorList>
    </citation>
    <scope>NUCLEOTIDE SEQUENCE [LARGE SCALE GENOMIC DNA]</scope>
    <source>
        <strain evidence="2 3">AMV16</strain>
    </source>
</reference>
<dbReference type="Proteomes" id="UP000011910">
    <property type="component" value="Unassembled WGS sequence"/>
</dbReference>
<dbReference type="AlphaFoldDB" id="M7NN13"/>
<evidence type="ECO:0000313" key="3">
    <source>
        <dbReference type="Proteomes" id="UP000011910"/>
    </source>
</evidence>